<dbReference type="STRING" id="6198.A0A074ZI88"/>
<evidence type="ECO:0000256" key="4">
    <source>
        <dbReference type="ARBA" id="ARBA00022801"/>
    </source>
</evidence>
<keyword evidence="10" id="KW-1185">Reference proteome</keyword>
<dbReference type="GeneID" id="20328038"/>
<protein>
    <recommendedName>
        <fullName evidence="8">PRORP domain-containing protein</fullName>
    </recommendedName>
</protein>
<dbReference type="CTD" id="20328038"/>
<organism evidence="9 10">
    <name type="scientific">Opisthorchis viverrini</name>
    <name type="common">Southeast Asian liver fluke</name>
    <dbReference type="NCBI Taxonomy" id="6198"/>
    <lineage>
        <taxon>Eukaryota</taxon>
        <taxon>Metazoa</taxon>
        <taxon>Spiralia</taxon>
        <taxon>Lophotrochozoa</taxon>
        <taxon>Platyhelminthes</taxon>
        <taxon>Trematoda</taxon>
        <taxon>Digenea</taxon>
        <taxon>Opisthorchiida</taxon>
        <taxon>Opisthorchiata</taxon>
        <taxon>Opisthorchiidae</taxon>
        <taxon>Opisthorchis</taxon>
    </lineage>
</organism>
<name>A0A074ZI88_OPIVI</name>
<evidence type="ECO:0000256" key="7">
    <source>
        <dbReference type="ARBA" id="ARBA00023128"/>
    </source>
</evidence>
<dbReference type="GO" id="GO:0030678">
    <property type="term" value="C:mitochondrial ribonuclease P complex"/>
    <property type="evidence" value="ECO:0007669"/>
    <property type="project" value="TreeGrafter"/>
</dbReference>
<dbReference type="KEGG" id="ovi:T265_13871"/>
<evidence type="ECO:0000256" key="6">
    <source>
        <dbReference type="ARBA" id="ARBA00022946"/>
    </source>
</evidence>
<dbReference type="RefSeq" id="XP_009169203.1">
    <property type="nucleotide sequence ID" value="XM_009170939.1"/>
</dbReference>
<dbReference type="Pfam" id="PF16953">
    <property type="entry name" value="PRORP"/>
    <property type="match status" value="1"/>
</dbReference>
<accession>A0A074ZI88</accession>
<feature type="domain" description="PRORP" evidence="8">
    <location>
        <begin position="276"/>
        <end position="359"/>
    </location>
</feature>
<dbReference type="Gene3D" id="3.40.50.11980">
    <property type="match status" value="1"/>
</dbReference>
<dbReference type="InterPro" id="IPR031595">
    <property type="entry name" value="PRORP_C"/>
</dbReference>
<evidence type="ECO:0000256" key="2">
    <source>
        <dbReference type="ARBA" id="ARBA00007626"/>
    </source>
</evidence>
<dbReference type="PANTHER" id="PTHR13547">
    <property type="match status" value="1"/>
</dbReference>
<evidence type="ECO:0000313" key="10">
    <source>
        <dbReference type="Proteomes" id="UP000054324"/>
    </source>
</evidence>
<evidence type="ECO:0000256" key="3">
    <source>
        <dbReference type="ARBA" id="ARBA00022723"/>
    </source>
</evidence>
<evidence type="ECO:0000259" key="8">
    <source>
        <dbReference type="Pfam" id="PF16953"/>
    </source>
</evidence>
<evidence type="ECO:0000256" key="5">
    <source>
        <dbReference type="ARBA" id="ARBA00022833"/>
    </source>
</evidence>
<dbReference type="PANTHER" id="PTHR13547:SF1">
    <property type="entry name" value="MITOCHONDRIAL RIBONUCLEASE P CATALYTIC SUBUNIT"/>
    <property type="match status" value="1"/>
</dbReference>
<dbReference type="GO" id="GO:0004526">
    <property type="term" value="F:ribonuclease P activity"/>
    <property type="evidence" value="ECO:0007669"/>
    <property type="project" value="TreeGrafter"/>
</dbReference>
<dbReference type="OrthoDB" id="46913at2759"/>
<reference evidence="9 10" key="1">
    <citation type="submission" date="2013-11" db="EMBL/GenBank/DDBJ databases">
        <title>Opisthorchis viverrini - life in the bile duct.</title>
        <authorList>
            <person name="Young N.D."/>
            <person name="Nagarajan N."/>
            <person name="Lin S.J."/>
            <person name="Korhonen P.K."/>
            <person name="Jex A.R."/>
            <person name="Hall R.S."/>
            <person name="Safavi-Hemami H."/>
            <person name="Kaewkong W."/>
            <person name="Bertrand D."/>
            <person name="Gao S."/>
            <person name="Seet Q."/>
            <person name="Wongkham S."/>
            <person name="Teh B.T."/>
            <person name="Wongkham C."/>
            <person name="Intapan P.M."/>
            <person name="Maleewong W."/>
            <person name="Yang X."/>
            <person name="Hu M."/>
            <person name="Wang Z."/>
            <person name="Hofmann A."/>
            <person name="Sternberg P.W."/>
            <person name="Tan P."/>
            <person name="Wang J."/>
            <person name="Gasser R.B."/>
        </authorList>
    </citation>
    <scope>NUCLEOTIDE SEQUENCE [LARGE SCALE GENOMIC DNA]</scope>
</reference>
<dbReference type="Proteomes" id="UP000054324">
    <property type="component" value="Unassembled WGS sequence"/>
</dbReference>
<evidence type="ECO:0000256" key="1">
    <source>
        <dbReference type="ARBA" id="ARBA00004173"/>
    </source>
</evidence>
<feature type="non-terminal residue" evidence="9">
    <location>
        <position position="542"/>
    </location>
</feature>
<sequence>MPQLFLFKGVHRTLQTALIHACKRQPADLLALLSHSTPISKKDLRSALERLEDFYPTKDICIQLHQTLNSQPVDGAFWSKFLLVSDELKRPLLSRGVLDFVLTTPDSHNIATIMQTLRSLVSYKQFEEFHSLFDTLVQRLTDAQKKAFSDELVELLANTPYWNEALEFLPSCSRPRGIRNLSEGAIQFGSFDDAFRLLDNLNAYHEAPSDRFFSLFFDRLGDINDLKHVDRLFSVLHEKIWVVSDQTARVISSWFNSRVPSAYQAQMEDVQISGTTCSHCKSKLPAFLIDEEDLKRMADEFYQSAFKGTRQEHLYLTTTPKELSTLDKFLNEQTMPFDCVIDIMNVIHIMDAAFVPEKAHRLVCEPEFPSITNVLISCSYPSSSFLSGIAEFEQAIRFPPILFGWKGNEGRGEQDLLEGRENAGEPAWHICVHFHHRPKEDGGPMVRDTVLFETTVWHLCNLQTTDISHLNSITPFPVSRSDDDIFMLYIALWSGPRCHLVSNDEFKQHRFTVGFDLGMRISQWQATRQIALNCQQRRQLLL</sequence>
<keyword evidence="3" id="KW-0479">Metal-binding</keyword>
<dbReference type="GO" id="GO:0001682">
    <property type="term" value="P:tRNA 5'-leader removal"/>
    <property type="evidence" value="ECO:0007669"/>
    <property type="project" value="TreeGrafter"/>
</dbReference>
<keyword evidence="7" id="KW-0496">Mitochondrion</keyword>
<keyword evidence="6" id="KW-0809">Transit peptide</keyword>
<evidence type="ECO:0000313" key="9">
    <source>
        <dbReference type="EMBL" id="KER27038.1"/>
    </source>
</evidence>
<comment type="similarity">
    <text evidence="2">Belongs to the PPR family. P subfamily.</text>
</comment>
<dbReference type="GO" id="GO:0046872">
    <property type="term" value="F:metal ion binding"/>
    <property type="evidence" value="ECO:0007669"/>
    <property type="project" value="UniProtKB-KW"/>
</dbReference>
<gene>
    <name evidence="9" type="ORF">T265_13871</name>
</gene>
<dbReference type="EMBL" id="KL596732">
    <property type="protein sequence ID" value="KER27038.1"/>
    <property type="molecule type" value="Genomic_DNA"/>
</dbReference>
<dbReference type="GO" id="GO:0097745">
    <property type="term" value="P:mitochondrial tRNA 5'-end processing"/>
    <property type="evidence" value="ECO:0007669"/>
    <property type="project" value="TreeGrafter"/>
</dbReference>
<keyword evidence="4" id="KW-0378">Hydrolase</keyword>
<dbReference type="AlphaFoldDB" id="A0A074ZI88"/>
<keyword evidence="5" id="KW-0862">Zinc</keyword>
<proteinExistence type="inferred from homology"/>
<comment type="subcellular location">
    <subcellularLocation>
        <location evidence="1">Mitochondrion</location>
    </subcellularLocation>
</comment>